<dbReference type="PANTHER" id="PTHR30193">
    <property type="entry name" value="ABC TRANSPORTER PERMEASE PROTEIN"/>
    <property type="match status" value="1"/>
</dbReference>
<dbReference type="Proteomes" id="UP001165561">
    <property type="component" value="Unassembled WGS sequence"/>
</dbReference>
<dbReference type="SUPFAM" id="SSF161098">
    <property type="entry name" value="MetI-like"/>
    <property type="match status" value="1"/>
</dbReference>
<dbReference type="InterPro" id="IPR035906">
    <property type="entry name" value="MetI-like_sf"/>
</dbReference>
<feature type="domain" description="ABC transmembrane type-1" evidence="8">
    <location>
        <begin position="85"/>
        <end position="306"/>
    </location>
</feature>
<feature type="transmembrane region" description="Helical" evidence="7">
    <location>
        <begin position="122"/>
        <end position="141"/>
    </location>
</feature>
<feature type="transmembrane region" description="Helical" evidence="7">
    <location>
        <begin position="28"/>
        <end position="51"/>
    </location>
</feature>
<feature type="transmembrane region" description="Helical" evidence="7">
    <location>
        <begin position="287"/>
        <end position="309"/>
    </location>
</feature>
<evidence type="ECO:0000256" key="6">
    <source>
        <dbReference type="ARBA" id="ARBA00023136"/>
    </source>
</evidence>
<evidence type="ECO:0000256" key="4">
    <source>
        <dbReference type="ARBA" id="ARBA00022692"/>
    </source>
</evidence>
<evidence type="ECO:0000313" key="9">
    <source>
        <dbReference type="EMBL" id="MDD9206532.1"/>
    </source>
</evidence>
<comment type="caution">
    <text evidence="9">The sequence shown here is derived from an EMBL/GenBank/DDBJ whole genome shotgun (WGS) entry which is preliminary data.</text>
</comment>
<evidence type="ECO:0000256" key="1">
    <source>
        <dbReference type="ARBA" id="ARBA00004651"/>
    </source>
</evidence>
<dbReference type="InterPro" id="IPR000515">
    <property type="entry name" value="MetI-like"/>
</dbReference>
<dbReference type="EMBL" id="JARACI010000912">
    <property type="protein sequence ID" value="MDD9206532.1"/>
    <property type="molecule type" value="Genomic_DNA"/>
</dbReference>
<gene>
    <name evidence="9" type="ORF">PU560_08640</name>
</gene>
<evidence type="ECO:0000259" key="8">
    <source>
        <dbReference type="PROSITE" id="PS50928"/>
    </source>
</evidence>
<feature type="transmembrane region" description="Helical" evidence="7">
    <location>
        <begin position="89"/>
        <end position="110"/>
    </location>
</feature>
<evidence type="ECO:0000256" key="3">
    <source>
        <dbReference type="ARBA" id="ARBA00022475"/>
    </source>
</evidence>
<dbReference type="Gene3D" id="1.10.3720.10">
    <property type="entry name" value="MetI-like"/>
    <property type="match status" value="1"/>
</dbReference>
<comment type="similarity">
    <text evidence="7">Belongs to the binding-protein-dependent transport system permease family.</text>
</comment>
<accession>A0ABT5TX58</accession>
<proteinExistence type="inferred from homology"/>
<dbReference type="Pfam" id="PF00528">
    <property type="entry name" value="BPD_transp_1"/>
    <property type="match status" value="1"/>
</dbReference>
<sequence>MLVAVLLFVIVMGGILLAVDRPKHVPRWLVAAAFVGPAVLFLGFGLVYPALRTLYTSFFDRTGAEFVGWANYVAAFTQSEFQIVLRNTALWVVLVPLLSTLLGLVYAVLVDRTRFEKAAKTLMFLPMAISLVGASIIWRFVYEYRALLLDAEGNPTNQQTGLLNQVLVWLGLEPQQFLINSPWNTLFLIVVMVWIQAGFAMTILSAAIKAIPDDIVEAARLDGLHGFQMFRHITVPSIRPALIVVLTTIAMTTLKVFDVVRTMTGGNFNTSVIANEFYVQSFRQFDAGMGAALATILFVIVVPIVVYNVRQLRISEEIR</sequence>
<evidence type="ECO:0000313" key="10">
    <source>
        <dbReference type="Proteomes" id="UP001165561"/>
    </source>
</evidence>
<keyword evidence="2 7" id="KW-0813">Transport</keyword>
<reference evidence="9" key="1">
    <citation type="submission" date="2023-02" db="EMBL/GenBank/DDBJ databases">
        <title>Georgenia sp.10Sc9-8, isolated from a soil sample collected from the Taklamakan desert.</title>
        <authorList>
            <person name="Liu S."/>
        </authorList>
    </citation>
    <scope>NUCLEOTIDE SEQUENCE</scope>
    <source>
        <strain evidence="9">10Sc9-8</strain>
    </source>
</reference>
<dbReference type="CDD" id="cd06261">
    <property type="entry name" value="TM_PBP2"/>
    <property type="match status" value="1"/>
</dbReference>
<keyword evidence="10" id="KW-1185">Reference proteome</keyword>
<dbReference type="PANTHER" id="PTHR30193:SF18">
    <property type="entry name" value="OSMOPROTECTIVE COMPOUNDS UPTAKE PERMEASE PROTEIN GGTC"/>
    <property type="match status" value="1"/>
</dbReference>
<evidence type="ECO:0000256" key="5">
    <source>
        <dbReference type="ARBA" id="ARBA00022989"/>
    </source>
</evidence>
<protein>
    <submittedName>
        <fullName evidence="9">Sugar ABC transporter permease</fullName>
    </submittedName>
</protein>
<dbReference type="InterPro" id="IPR051393">
    <property type="entry name" value="ABC_transporter_permease"/>
</dbReference>
<feature type="transmembrane region" description="Helical" evidence="7">
    <location>
        <begin position="186"/>
        <end position="208"/>
    </location>
</feature>
<keyword evidence="4 7" id="KW-0812">Transmembrane</keyword>
<feature type="transmembrane region" description="Helical" evidence="7">
    <location>
        <begin position="238"/>
        <end position="257"/>
    </location>
</feature>
<comment type="subcellular location">
    <subcellularLocation>
        <location evidence="1 7">Cell membrane</location>
        <topology evidence="1 7">Multi-pass membrane protein</topology>
    </subcellularLocation>
</comment>
<name>A0ABT5TX58_9MICO</name>
<evidence type="ECO:0000256" key="7">
    <source>
        <dbReference type="RuleBase" id="RU363032"/>
    </source>
</evidence>
<keyword evidence="5 7" id="KW-1133">Transmembrane helix</keyword>
<evidence type="ECO:0000256" key="2">
    <source>
        <dbReference type="ARBA" id="ARBA00022448"/>
    </source>
</evidence>
<keyword evidence="3" id="KW-1003">Cell membrane</keyword>
<keyword evidence="6 7" id="KW-0472">Membrane</keyword>
<organism evidence="9 10">
    <name type="scientific">Georgenia halotolerans</name>
    <dbReference type="NCBI Taxonomy" id="3028317"/>
    <lineage>
        <taxon>Bacteria</taxon>
        <taxon>Bacillati</taxon>
        <taxon>Actinomycetota</taxon>
        <taxon>Actinomycetes</taxon>
        <taxon>Micrococcales</taxon>
        <taxon>Bogoriellaceae</taxon>
        <taxon>Georgenia</taxon>
    </lineage>
</organism>
<dbReference type="PROSITE" id="PS50928">
    <property type="entry name" value="ABC_TM1"/>
    <property type="match status" value="1"/>
</dbReference>
<feature type="transmembrane region" description="Helical" evidence="7">
    <location>
        <begin position="58"/>
        <end position="77"/>
    </location>
</feature>